<feature type="domain" description="Helicase HerA central" evidence="3">
    <location>
        <begin position="36"/>
        <end position="83"/>
    </location>
</feature>
<dbReference type="InterPro" id="IPR002789">
    <property type="entry name" value="HerA_central"/>
</dbReference>
<dbReference type="InterPro" id="IPR027417">
    <property type="entry name" value="P-loop_NTPase"/>
</dbReference>
<dbReference type="EMBL" id="JACBAZ010000002">
    <property type="protein sequence ID" value="NWK55475.1"/>
    <property type="molecule type" value="Genomic_DNA"/>
</dbReference>
<dbReference type="PANTHER" id="PTHR30121:SF6">
    <property type="entry name" value="SLR6007 PROTEIN"/>
    <property type="match status" value="1"/>
</dbReference>
<feature type="compositionally biased region" description="Polar residues" evidence="2">
    <location>
        <begin position="482"/>
        <end position="491"/>
    </location>
</feature>
<dbReference type="Gene3D" id="3.40.50.300">
    <property type="entry name" value="P-loop containing nucleotide triphosphate hydrolases"/>
    <property type="match status" value="2"/>
</dbReference>
<feature type="region of interest" description="Disordered" evidence="2">
    <location>
        <begin position="482"/>
        <end position="506"/>
    </location>
</feature>
<evidence type="ECO:0000313" key="4">
    <source>
        <dbReference type="EMBL" id="NWK55475.1"/>
    </source>
</evidence>
<comment type="caution">
    <text evidence="4">The sequence shown here is derived from an EMBL/GenBank/DDBJ whole genome shotgun (WGS) entry which is preliminary data.</text>
</comment>
<keyword evidence="5" id="KW-1185">Reference proteome</keyword>
<dbReference type="Proteomes" id="UP000557872">
    <property type="component" value="Unassembled WGS sequence"/>
</dbReference>
<dbReference type="SUPFAM" id="SSF52540">
    <property type="entry name" value="P-loop containing nucleoside triphosphate hydrolases"/>
    <property type="match status" value="1"/>
</dbReference>
<dbReference type="AlphaFoldDB" id="A0A851GJY2"/>
<dbReference type="PANTHER" id="PTHR30121">
    <property type="entry name" value="UNCHARACTERIZED PROTEIN YJGR-RELATED"/>
    <property type="match status" value="1"/>
</dbReference>
<dbReference type="Pfam" id="PF01935">
    <property type="entry name" value="DUF87"/>
    <property type="match status" value="1"/>
</dbReference>
<evidence type="ECO:0000313" key="5">
    <source>
        <dbReference type="Proteomes" id="UP000557872"/>
    </source>
</evidence>
<proteinExistence type="predicted"/>
<reference evidence="4 5" key="1">
    <citation type="submission" date="2020-07" db="EMBL/GenBank/DDBJ databases">
        <title>Roseicoccus Jingziensis gen. nov., sp. nov., isolated from coastal seawater.</title>
        <authorList>
            <person name="Feng X."/>
        </authorList>
    </citation>
    <scope>NUCLEOTIDE SEQUENCE [LARGE SCALE GENOMIC DNA]</scope>
    <source>
        <strain evidence="4 5">N1E253</strain>
    </source>
</reference>
<keyword evidence="1" id="KW-0175">Coiled coil</keyword>
<sequence>MDIQTHDFETLGSFYLGRGYDLKQGKLQDRLTLYDSKDLVTHGVVLGMTGSGKTGLCLSILEEAAMDNVPAIIIDPKGDIANLMLTFPDFRGSDFRPWINEDDARKKNLSADEYAEQTAQKWKQGIGEWGQSPDRVRTLQNKVDINIFTPGSKAGIPVSILSSLEAPPFEVLDDGELLGDRIESTVSSLLSLLGEDADPIQSPEAILLGSLFGHCWKREENLSLESIIRYLQKPPFDTVGVIDIESFMPAKERQKLALKFNALLASPSFSSWLDGPPLDIDTMLHAPDGKPRISIFSIAHLSDAERMFFVSLLFNQMLAWMRAQNGTTSLRALLYMDEIYGYLPPSQNPPSKKPLMTMLKQGRAFGLGVLLATQNPVDLDYKALSNIGTWWLGRLQTERDKARVLDGLEGAAASQDGGFDRAEMEQLLAGLGARIFLMNNVHESAPEIFHVRWVMSYLCGPLTRRKIKQLMDPKRHAFEASSVVTPTTPSNPMAIPQKRETSSRSARPVVGNSVVEYFLPVINEAERVEYQPALLREARVHFTSSKYKLDGSRILRTCNPMLESSIDWDNPINIPHPVAAMSNSPEEGAGFAALPGYAMNAANYKQVKKDFITHIYHHERIELFHSPLLKSYSQLGESEGTFRGRLAQHARELRDQAVDKLRDKYAGKIRTKVNQRERAEHTLAREEAESSSANWQTGAKILGGLLGGLFGGRRSSTSTTINSATRAYKQRSDVKLAEKKIAAIQEDIDELQAELADEIEELESRFNPTEVELETVSVKPYKKNIHVNSTALLWLPYDEHGQALWG</sequence>
<evidence type="ECO:0000256" key="1">
    <source>
        <dbReference type="SAM" id="Coils"/>
    </source>
</evidence>
<dbReference type="InterPro" id="IPR051162">
    <property type="entry name" value="T4SS_component"/>
</dbReference>
<feature type="coiled-coil region" evidence="1">
    <location>
        <begin position="734"/>
        <end position="765"/>
    </location>
</feature>
<accession>A0A851GJY2</accession>
<name>A0A851GJY2_9BACT</name>
<gene>
    <name evidence="4" type="ORF">HW115_07620</name>
</gene>
<protein>
    <submittedName>
        <fullName evidence="4">DUF87 domain-containing protein</fullName>
    </submittedName>
</protein>
<organism evidence="4 5">
    <name type="scientific">Oceaniferula marina</name>
    <dbReference type="NCBI Taxonomy" id="2748318"/>
    <lineage>
        <taxon>Bacteria</taxon>
        <taxon>Pseudomonadati</taxon>
        <taxon>Verrucomicrobiota</taxon>
        <taxon>Verrucomicrobiia</taxon>
        <taxon>Verrucomicrobiales</taxon>
        <taxon>Verrucomicrobiaceae</taxon>
        <taxon>Oceaniferula</taxon>
    </lineage>
</organism>
<evidence type="ECO:0000259" key="3">
    <source>
        <dbReference type="Pfam" id="PF01935"/>
    </source>
</evidence>
<evidence type="ECO:0000256" key="2">
    <source>
        <dbReference type="SAM" id="MobiDB-lite"/>
    </source>
</evidence>
<dbReference type="RefSeq" id="WP_178931989.1">
    <property type="nucleotide sequence ID" value="NZ_JACBAZ010000002.1"/>
</dbReference>